<dbReference type="InterPro" id="IPR007175">
    <property type="entry name" value="Rpr2/Snm1/Rpp21"/>
</dbReference>
<evidence type="ECO:0000256" key="3">
    <source>
        <dbReference type="ARBA" id="ARBA00022833"/>
    </source>
</evidence>
<keyword evidence="3" id="KW-0862">Zinc</keyword>
<dbReference type="Proteomes" id="UP001306508">
    <property type="component" value="Unassembled WGS sequence"/>
</dbReference>
<dbReference type="Pfam" id="PF04032">
    <property type="entry name" value="Rpr2"/>
    <property type="match status" value="1"/>
</dbReference>
<keyword evidence="7" id="KW-1185">Reference proteome</keyword>
<proteinExistence type="inferred from homology"/>
<accession>A0AAN7WPV9</accession>
<evidence type="ECO:0000256" key="2">
    <source>
        <dbReference type="ARBA" id="ARBA00022723"/>
    </source>
</evidence>
<dbReference type="GO" id="GO:0046872">
    <property type="term" value="F:metal ion binding"/>
    <property type="evidence" value="ECO:0007669"/>
    <property type="project" value="UniProtKB-KW"/>
</dbReference>
<dbReference type="Gene3D" id="6.20.50.20">
    <property type="match status" value="1"/>
</dbReference>
<keyword evidence="1" id="KW-0819">tRNA processing</keyword>
<dbReference type="EMBL" id="JAWIZZ010000040">
    <property type="protein sequence ID" value="KAK5780882.1"/>
    <property type="molecule type" value="Genomic_DNA"/>
</dbReference>
<dbReference type="PANTHER" id="PTHR14742">
    <property type="entry name" value="RIBONUCLEASE P SUBUNIT P21"/>
    <property type="match status" value="1"/>
</dbReference>
<dbReference type="AlphaFoldDB" id="A0AAN7WPV9"/>
<evidence type="ECO:0000256" key="1">
    <source>
        <dbReference type="ARBA" id="ARBA00022694"/>
    </source>
</evidence>
<name>A0AAN7WPV9_9SACH</name>
<evidence type="ECO:0000313" key="6">
    <source>
        <dbReference type="EMBL" id="KAK5780882.1"/>
    </source>
</evidence>
<evidence type="ECO:0000313" key="7">
    <source>
        <dbReference type="Proteomes" id="UP001306508"/>
    </source>
</evidence>
<gene>
    <name evidence="6" type="ORF">RI543_002009</name>
</gene>
<comment type="caution">
    <text evidence="6">The sequence shown here is derived from an EMBL/GenBank/DDBJ whole genome shotgun (WGS) entry which is preliminary data.</text>
</comment>
<comment type="similarity">
    <text evidence="4">Belongs to the eukaryotic/archaeal RNase P protein component 4 family.</text>
</comment>
<keyword evidence="2" id="KW-0479">Metal-binding</keyword>
<evidence type="ECO:0000256" key="5">
    <source>
        <dbReference type="SAM" id="MobiDB-lite"/>
    </source>
</evidence>
<dbReference type="PANTHER" id="PTHR14742:SF0">
    <property type="entry name" value="RIBONUCLEASE P PROTEIN SUBUNIT P21"/>
    <property type="match status" value="1"/>
</dbReference>
<feature type="region of interest" description="Disordered" evidence="5">
    <location>
        <begin position="1"/>
        <end position="29"/>
    </location>
</feature>
<evidence type="ECO:0000256" key="4">
    <source>
        <dbReference type="ARBA" id="ARBA00038402"/>
    </source>
</evidence>
<protein>
    <submittedName>
        <fullName evidence="6">Uncharacterized protein</fullName>
    </submittedName>
</protein>
<organism evidence="6 7">
    <name type="scientific">Arxiozyma heterogenica</name>
    <dbReference type="NCBI Taxonomy" id="278026"/>
    <lineage>
        <taxon>Eukaryota</taxon>
        <taxon>Fungi</taxon>
        <taxon>Dikarya</taxon>
        <taxon>Ascomycota</taxon>
        <taxon>Saccharomycotina</taxon>
        <taxon>Saccharomycetes</taxon>
        <taxon>Saccharomycetales</taxon>
        <taxon>Saccharomycetaceae</taxon>
        <taxon>Arxiozyma</taxon>
    </lineage>
</organism>
<dbReference type="GO" id="GO:0005655">
    <property type="term" value="C:nucleolar ribonuclease P complex"/>
    <property type="evidence" value="ECO:0007669"/>
    <property type="project" value="TreeGrafter"/>
</dbReference>
<dbReference type="GO" id="GO:0008033">
    <property type="term" value="P:tRNA processing"/>
    <property type="evidence" value="ECO:0007669"/>
    <property type="project" value="UniProtKB-KW"/>
</dbReference>
<reference evidence="7" key="1">
    <citation type="submission" date="2023-07" db="EMBL/GenBank/DDBJ databases">
        <title>A draft genome of Kazachstania heterogenica Y-27499.</title>
        <authorList>
            <person name="Donic C."/>
            <person name="Kralova J.S."/>
            <person name="Fidel L."/>
            <person name="Ben-Dor S."/>
            <person name="Jung S."/>
        </authorList>
    </citation>
    <scope>NUCLEOTIDE SEQUENCE [LARGE SCALE GENOMIC DNA]</scope>
    <source>
        <strain evidence="7">Y27499</strain>
    </source>
</reference>
<sequence>MGKQQQKQQGKKKSRIDENGTLLIDPPKSVNANRENYQRLNYLYQLSTWSTLMTSNVDNGSMARMYNKNLDLISKKVKCNVSPDIKRGICKKCNRRLIPTRTCKIILQNKSKKKTSINDDFVIKCQCGTEKVFRIGLNRKYNSFYKRSLVQMPVTHIDL</sequence>